<protein>
    <submittedName>
        <fullName evidence="1">Uncharacterized protein</fullName>
    </submittedName>
</protein>
<dbReference type="EMBL" id="VSRR010133770">
    <property type="protein sequence ID" value="MPD02922.1"/>
    <property type="molecule type" value="Genomic_DNA"/>
</dbReference>
<organism evidence="1 2">
    <name type="scientific">Portunus trituberculatus</name>
    <name type="common">Swimming crab</name>
    <name type="synonym">Neptunus trituberculatus</name>
    <dbReference type="NCBI Taxonomy" id="210409"/>
    <lineage>
        <taxon>Eukaryota</taxon>
        <taxon>Metazoa</taxon>
        <taxon>Ecdysozoa</taxon>
        <taxon>Arthropoda</taxon>
        <taxon>Crustacea</taxon>
        <taxon>Multicrustacea</taxon>
        <taxon>Malacostraca</taxon>
        <taxon>Eumalacostraca</taxon>
        <taxon>Eucarida</taxon>
        <taxon>Decapoda</taxon>
        <taxon>Pleocyemata</taxon>
        <taxon>Brachyura</taxon>
        <taxon>Eubrachyura</taxon>
        <taxon>Portunoidea</taxon>
        <taxon>Portunidae</taxon>
        <taxon>Portuninae</taxon>
        <taxon>Portunus</taxon>
    </lineage>
</organism>
<proteinExistence type="predicted"/>
<gene>
    <name evidence="1" type="ORF">E2C01_098531</name>
</gene>
<keyword evidence="2" id="KW-1185">Reference proteome</keyword>
<evidence type="ECO:0000313" key="2">
    <source>
        <dbReference type="Proteomes" id="UP000324222"/>
    </source>
</evidence>
<evidence type="ECO:0000313" key="1">
    <source>
        <dbReference type="EMBL" id="MPD02922.1"/>
    </source>
</evidence>
<dbReference type="AlphaFoldDB" id="A0A5B7JY21"/>
<dbReference type="Proteomes" id="UP000324222">
    <property type="component" value="Unassembled WGS sequence"/>
</dbReference>
<sequence>MGLEVVGRRGTTYTTLPRCHNTDPHATFSQRPGQEFLVIDAGVRVESPRWLWFPLHFL</sequence>
<comment type="caution">
    <text evidence="1">The sequence shown here is derived from an EMBL/GenBank/DDBJ whole genome shotgun (WGS) entry which is preliminary data.</text>
</comment>
<name>A0A5B7JY21_PORTR</name>
<accession>A0A5B7JY21</accession>
<reference evidence="1 2" key="1">
    <citation type="submission" date="2019-05" db="EMBL/GenBank/DDBJ databases">
        <title>Another draft genome of Portunus trituberculatus and its Hox gene families provides insights of decapod evolution.</title>
        <authorList>
            <person name="Jeong J.-H."/>
            <person name="Song I."/>
            <person name="Kim S."/>
            <person name="Choi T."/>
            <person name="Kim D."/>
            <person name="Ryu S."/>
            <person name="Kim W."/>
        </authorList>
    </citation>
    <scope>NUCLEOTIDE SEQUENCE [LARGE SCALE GENOMIC DNA]</scope>
    <source>
        <tissue evidence="1">Muscle</tissue>
    </source>
</reference>